<evidence type="ECO:0008006" key="3">
    <source>
        <dbReference type="Google" id="ProtNLM"/>
    </source>
</evidence>
<accession>A0A5K7YXT2</accession>
<dbReference type="OrthoDB" id="5516583at2"/>
<dbReference type="RefSeq" id="WP_155303595.1">
    <property type="nucleotide sequence ID" value="NZ_AP021875.1"/>
</dbReference>
<sequence length="121" mass="13963">MECDRCKQDIKPGDEHEHLGKTLCEDCCMIVLSPLKTCDPWAVHSAKNFEKSTGKKRTLTPIQSQMLKLLEEKGAMEPAQLLVELGSDLQLKDLEREFATLRHMEKVRGEKQGEKVLWRLW</sequence>
<name>A0A5K7YXT2_9BACT</name>
<keyword evidence="2" id="KW-1185">Reference proteome</keyword>
<proteinExistence type="predicted"/>
<evidence type="ECO:0000313" key="2">
    <source>
        <dbReference type="Proteomes" id="UP000427769"/>
    </source>
</evidence>
<gene>
    <name evidence="1" type="ORF">DSCW_19990</name>
</gene>
<dbReference type="AlphaFoldDB" id="A0A5K7YXT2"/>
<evidence type="ECO:0000313" key="1">
    <source>
        <dbReference type="EMBL" id="BBO74582.1"/>
    </source>
</evidence>
<protein>
    <recommendedName>
        <fullName evidence="3">LIM zinc-binding domain-containing protein</fullName>
    </recommendedName>
</protein>
<dbReference type="Proteomes" id="UP000427769">
    <property type="component" value="Chromosome"/>
</dbReference>
<organism evidence="1 2">
    <name type="scientific">Desulfosarcina widdelii</name>
    <dbReference type="NCBI Taxonomy" id="947919"/>
    <lineage>
        <taxon>Bacteria</taxon>
        <taxon>Pseudomonadati</taxon>
        <taxon>Thermodesulfobacteriota</taxon>
        <taxon>Desulfobacteria</taxon>
        <taxon>Desulfobacterales</taxon>
        <taxon>Desulfosarcinaceae</taxon>
        <taxon>Desulfosarcina</taxon>
    </lineage>
</organism>
<reference evidence="1 2" key="1">
    <citation type="submission" date="2019-11" db="EMBL/GenBank/DDBJ databases">
        <title>Comparative genomics of hydrocarbon-degrading Desulfosarcina strains.</title>
        <authorList>
            <person name="Watanabe M."/>
            <person name="Kojima H."/>
            <person name="Fukui M."/>
        </authorList>
    </citation>
    <scope>NUCLEOTIDE SEQUENCE [LARGE SCALE GENOMIC DNA]</scope>
    <source>
        <strain evidence="1 2">PP31</strain>
    </source>
</reference>
<dbReference type="KEGG" id="dwd:DSCW_19990"/>
<dbReference type="EMBL" id="AP021875">
    <property type="protein sequence ID" value="BBO74582.1"/>
    <property type="molecule type" value="Genomic_DNA"/>
</dbReference>